<gene>
    <name evidence="2" type="ORF">P0Y56_04405</name>
</gene>
<dbReference type="InterPro" id="IPR051531">
    <property type="entry name" value="N-acetyltransferase"/>
</dbReference>
<dbReference type="CDD" id="cd04301">
    <property type="entry name" value="NAT_SF"/>
    <property type="match status" value="1"/>
</dbReference>
<sequence length="185" mass="20166">MFHRSERLLLRPGWQEDAAELTARIADEAIVRNLSRVPWPYQEQHAAEWLAIPKQAKWPTLLITLPSAYGTPIIGACGLHEQGGQPEIGYWIARDHWGQGYATEAARAVLSIARALGHRRVYSCHAVDNPASGKVLRKAGFKPTGQLRTIHSLGRGTDISAHEFATDLGASVGDPGPPVPMPRAA</sequence>
<dbReference type="PROSITE" id="PS51186">
    <property type="entry name" value="GNAT"/>
    <property type="match status" value="1"/>
</dbReference>
<dbReference type="PANTHER" id="PTHR43792">
    <property type="entry name" value="GNAT FAMILY, PUTATIVE (AFU_ORTHOLOGUE AFUA_3G00765)-RELATED-RELATED"/>
    <property type="match status" value="1"/>
</dbReference>
<organism evidence="2 3">
    <name type="scientific">Candidatus Andeanibacterium colombiense</name>
    <dbReference type="NCBI Taxonomy" id="3121345"/>
    <lineage>
        <taxon>Bacteria</taxon>
        <taxon>Pseudomonadati</taxon>
        <taxon>Pseudomonadota</taxon>
        <taxon>Alphaproteobacteria</taxon>
        <taxon>Sphingomonadales</taxon>
        <taxon>Sphingomonadaceae</taxon>
        <taxon>Candidatus Andeanibacterium</taxon>
    </lineage>
</organism>
<proteinExistence type="predicted"/>
<protein>
    <submittedName>
        <fullName evidence="2">GNAT family N-acetyltransferase</fullName>
    </submittedName>
</protein>
<dbReference type="SUPFAM" id="SSF55729">
    <property type="entry name" value="Acyl-CoA N-acyltransferases (Nat)"/>
    <property type="match status" value="1"/>
</dbReference>
<dbReference type="EMBL" id="CP119316">
    <property type="protein sequence ID" value="WEK47540.1"/>
    <property type="molecule type" value="Genomic_DNA"/>
</dbReference>
<name>A0AAJ5X7V0_9SPHN</name>
<dbReference type="Proteomes" id="UP001218362">
    <property type="component" value="Chromosome"/>
</dbReference>
<dbReference type="Gene3D" id="3.40.630.30">
    <property type="match status" value="1"/>
</dbReference>
<reference evidence="2" key="1">
    <citation type="submission" date="2023-03" db="EMBL/GenBank/DDBJ databases">
        <title>Andean soil-derived lignocellulolytic bacterial consortium as a source of novel taxa and putative plastic-active enzymes.</title>
        <authorList>
            <person name="Diaz-Garcia L."/>
            <person name="Chuvochina M."/>
            <person name="Feuerriegel G."/>
            <person name="Bunk B."/>
            <person name="Sproer C."/>
            <person name="Streit W.R."/>
            <person name="Rodriguez L.M."/>
            <person name="Overmann J."/>
            <person name="Jimenez D.J."/>
        </authorList>
    </citation>
    <scope>NUCLEOTIDE SEQUENCE</scope>
    <source>
        <strain evidence="2">MAG 26</strain>
    </source>
</reference>
<dbReference type="GO" id="GO:0016747">
    <property type="term" value="F:acyltransferase activity, transferring groups other than amino-acyl groups"/>
    <property type="evidence" value="ECO:0007669"/>
    <property type="project" value="InterPro"/>
</dbReference>
<evidence type="ECO:0000313" key="3">
    <source>
        <dbReference type="Proteomes" id="UP001218362"/>
    </source>
</evidence>
<feature type="domain" description="N-acetyltransferase" evidence="1">
    <location>
        <begin position="16"/>
        <end position="166"/>
    </location>
</feature>
<dbReference type="AlphaFoldDB" id="A0AAJ5X7V0"/>
<evidence type="ECO:0000313" key="2">
    <source>
        <dbReference type="EMBL" id="WEK47540.1"/>
    </source>
</evidence>
<accession>A0AAJ5X7V0</accession>
<evidence type="ECO:0000259" key="1">
    <source>
        <dbReference type="PROSITE" id="PS51186"/>
    </source>
</evidence>
<dbReference type="InterPro" id="IPR000182">
    <property type="entry name" value="GNAT_dom"/>
</dbReference>
<dbReference type="Pfam" id="PF13302">
    <property type="entry name" value="Acetyltransf_3"/>
    <property type="match status" value="1"/>
</dbReference>
<dbReference type="InterPro" id="IPR016181">
    <property type="entry name" value="Acyl_CoA_acyltransferase"/>
</dbReference>
<dbReference type="KEGG" id="acob:P0Y56_04405"/>